<evidence type="ECO:0000256" key="1">
    <source>
        <dbReference type="SAM" id="MobiDB-lite"/>
    </source>
</evidence>
<reference evidence="2 3" key="1">
    <citation type="submission" date="2018-03" db="EMBL/GenBank/DDBJ databases">
        <title>Genomic Encyclopedia of Type Strains, Phase III (KMG-III): the genomes of soil and plant-associated and newly described type strains.</title>
        <authorList>
            <person name="Whitman W."/>
        </authorList>
    </citation>
    <scope>NUCLEOTIDE SEQUENCE [LARGE SCALE GENOMIC DNA]</scope>
    <source>
        <strain evidence="2 3">CGMCC 4.7097</strain>
    </source>
</reference>
<protein>
    <submittedName>
        <fullName evidence="2">Uncharacterized protein DUF4394</fullName>
    </submittedName>
</protein>
<comment type="caution">
    <text evidence="2">The sequence shown here is derived from an EMBL/GenBank/DDBJ whole genome shotgun (WGS) entry which is preliminary data.</text>
</comment>
<dbReference type="Proteomes" id="UP000241118">
    <property type="component" value="Unassembled WGS sequence"/>
</dbReference>
<accession>A0A2P8I0Q7</accession>
<keyword evidence="3" id="KW-1185">Reference proteome</keyword>
<organism evidence="2 3">
    <name type="scientific">Saccharothrix carnea</name>
    <dbReference type="NCBI Taxonomy" id="1280637"/>
    <lineage>
        <taxon>Bacteria</taxon>
        <taxon>Bacillati</taxon>
        <taxon>Actinomycetota</taxon>
        <taxon>Actinomycetes</taxon>
        <taxon>Pseudonocardiales</taxon>
        <taxon>Pseudonocardiaceae</taxon>
        <taxon>Saccharothrix</taxon>
    </lineage>
</organism>
<feature type="region of interest" description="Disordered" evidence="1">
    <location>
        <begin position="1"/>
        <end position="29"/>
    </location>
</feature>
<evidence type="ECO:0000313" key="2">
    <source>
        <dbReference type="EMBL" id="PSL52051.1"/>
    </source>
</evidence>
<gene>
    <name evidence="2" type="ORF">B0I31_1153</name>
</gene>
<dbReference type="EMBL" id="PYAX01000015">
    <property type="protein sequence ID" value="PSL52051.1"/>
    <property type="molecule type" value="Genomic_DNA"/>
</dbReference>
<proteinExistence type="predicted"/>
<dbReference type="AlphaFoldDB" id="A0A2P8I0Q7"/>
<evidence type="ECO:0000313" key="3">
    <source>
        <dbReference type="Proteomes" id="UP000241118"/>
    </source>
</evidence>
<sequence>MPHAHPLQGQSQRAESEEDIGRTNGFDIAPNGEALAASGARVYRIDLGTGRARLVGLVPGSVTGLAFRH</sequence>
<dbReference type="RefSeq" id="WP_106619230.1">
    <property type="nucleotide sequence ID" value="NZ_PYAX01000015.1"/>
</dbReference>
<name>A0A2P8I0Q7_SACCR</name>
<dbReference type="OrthoDB" id="531718at2"/>